<dbReference type="Proteomes" id="UP000615446">
    <property type="component" value="Unassembled WGS sequence"/>
</dbReference>
<dbReference type="OrthoDB" id="2408202at2759"/>
<comment type="caution">
    <text evidence="1">The sequence shown here is derived from an EMBL/GenBank/DDBJ whole genome shotgun (WGS) entry which is preliminary data.</text>
</comment>
<proteinExistence type="predicted"/>
<sequence>MTFEKVLDIITLITNYANIHGLPSPGRHFHEDTLPIIFLPASESYSSLYRLYVSTMEDENQSTIHLTIFWRIWNKYIPEIKFLSPRNDLCFKCKEMRLILNIGQNKKTSLKKRDKIAFSHEDDTPEALEHY</sequence>
<reference evidence="1" key="1">
    <citation type="submission" date="2019-10" db="EMBL/GenBank/DDBJ databases">
        <title>Conservation and host-specific expression of non-tandemly repeated heterogenous ribosome RNA gene in arbuscular mycorrhizal fungi.</title>
        <authorList>
            <person name="Maeda T."/>
            <person name="Kobayashi Y."/>
            <person name="Nakagawa T."/>
            <person name="Ezawa T."/>
            <person name="Yamaguchi K."/>
            <person name="Bino T."/>
            <person name="Nishimoto Y."/>
            <person name="Shigenobu S."/>
            <person name="Kawaguchi M."/>
        </authorList>
    </citation>
    <scope>NUCLEOTIDE SEQUENCE</scope>
    <source>
        <strain evidence="1">HR1</strain>
    </source>
</reference>
<dbReference type="EMBL" id="BLAL01000020">
    <property type="protein sequence ID" value="GES76388.1"/>
    <property type="molecule type" value="Genomic_DNA"/>
</dbReference>
<dbReference type="AlphaFoldDB" id="A0A8H3KUX0"/>
<accession>A0A8H3KUX0</accession>
<name>A0A8H3KUX0_9GLOM</name>
<organism evidence="1 2">
    <name type="scientific">Rhizophagus clarus</name>
    <dbReference type="NCBI Taxonomy" id="94130"/>
    <lineage>
        <taxon>Eukaryota</taxon>
        <taxon>Fungi</taxon>
        <taxon>Fungi incertae sedis</taxon>
        <taxon>Mucoromycota</taxon>
        <taxon>Glomeromycotina</taxon>
        <taxon>Glomeromycetes</taxon>
        <taxon>Glomerales</taxon>
        <taxon>Glomeraceae</taxon>
        <taxon>Rhizophagus</taxon>
    </lineage>
</organism>
<gene>
    <name evidence="1" type="ORF">RCL2_000379500</name>
</gene>
<evidence type="ECO:0000313" key="1">
    <source>
        <dbReference type="EMBL" id="GES76388.1"/>
    </source>
</evidence>
<evidence type="ECO:0000313" key="2">
    <source>
        <dbReference type="Proteomes" id="UP000615446"/>
    </source>
</evidence>
<protein>
    <submittedName>
        <fullName evidence="1">Uncharacterized protein</fullName>
    </submittedName>
</protein>